<gene>
    <name evidence="1" type="ORF">CLPUN_35590</name>
</gene>
<name>A0A1S8TBU9_9CLOT</name>
<dbReference type="AlphaFoldDB" id="A0A1S8TBU9"/>
<evidence type="ECO:0000313" key="2">
    <source>
        <dbReference type="Proteomes" id="UP000190890"/>
    </source>
</evidence>
<keyword evidence="2" id="KW-1185">Reference proteome</keyword>
<evidence type="ECO:0000313" key="1">
    <source>
        <dbReference type="EMBL" id="OOM75122.1"/>
    </source>
</evidence>
<protein>
    <submittedName>
        <fullName evidence="1">Uncharacterized protein</fullName>
    </submittedName>
</protein>
<accession>A0A1S8TBU9</accession>
<dbReference type="STRING" id="29367.CLPUN_35590"/>
<organism evidence="1 2">
    <name type="scientific">Clostridium puniceum</name>
    <dbReference type="NCBI Taxonomy" id="29367"/>
    <lineage>
        <taxon>Bacteria</taxon>
        <taxon>Bacillati</taxon>
        <taxon>Bacillota</taxon>
        <taxon>Clostridia</taxon>
        <taxon>Eubacteriales</taxon>
        <taxon>Clostridiaceae</taxon>
        <taxon>Clostridium</taxon>
    </lineage>
</organism>
<comment type="caution">
    <text evidence="1">The sequence shown here is derived from an EMBL/GenBank/DDBJ whole genome shotgun (WGS) entry which is preliminary data.</text>
</comment>
<sequence length="60" mass="6736">MNKCENCDECVYIGEGDYACIKNDKPKIVIEAFIIATDDYGQCGKKNKKATKDTDQDSPR</sequence>
<reference evidence="1 2" key="1">
    <citation type="submission" date="2016-05" db="EMBL/GenBank/DDBJ databases">
        <title>Microbial solvent formation.</title>
        <authorList>
            <person name="Poehlein A."/>
            <person name="Montoya Solano J.D."/>
            <person name="Flitsch S."/>
            <person name="Krabben P."/>
            <person name="Duerre P."/>
            <person name="Daniel R."/>
        </authorList>
    </citation>
    <scope>NUCLEOTIDE SEQUENCE [LARGE SCALE GENOMIC DNA]</scope>
    <source>
        <strain evidence="1 2">DSM 2619</strain>
    </source>
</reference>
<dbReference type="RefSeq" id="WP_077848572.1">
    <property type="nucleotide sequence ID" value="NZ_LZZM01000190.1"/>
</dbReference>
<dbReference type="Proteomes" id="UP000190890">
    <property type="component" value="Unassembled WGS sequence"/>
</dbReference>
<dbReference type="OrthoDB" id="2112283at2"/>
<proteinExistence type="predicted"/>
<dbReference type="EMBL" id="LZZM01000190">
    <property type="protein sequence ID" value="OOM75122.1"/>
    <property type="molecule type" value="Genomic_DNA"/>
</dbReference>